<keyword evidence="3" id="KW-1185">Reference proteome</keyword>
<name>R0E4P4_CAUVI</name>
<gene>
    <name evidence="2" type="ORF">OR37_03584</name>
</gene>
<accession>R0E4P4</accession>
<comment type="caution">
    <text evidence="2">The sequence shown here is derived from an EMBL/GenBank/DDBJ whole genome shotgun (WGS) entry which is preliminary data.</text>
</comment>
<evidence type="ECO:0000313" key="2">
    <source>
        <dbReference type="EMBL" id="ENZ80558.1"/>
    </source>
</evidence>
<dbReference type="OrthoDB" id="242375at2"/>
<dbReference type="STRING" id="1292034.OR37_03584"/>
<evidence type="ECO:0000313" key="3">
    <source>
        <dbReference type="Proteomes" id="UP000013063"/>
    </source>
</evidence>
<feature type="signal peptide" evidence="1">
    <location>
        <begin position="1"/>
        <end position="20"/>
    </location>
</feature>
<dbReference type="Pfam" id="PF14100">
    <property type="entry name" value="DUF6807"/>
    <property type="match status" value="1"/>
</dbReference>
<sequence precursor="true">MSVRALLAALLLVMAGPALADPAIGKRVDAVFADDAVTLTEAGKTVLVYRAKPLDPATQPGRANYVGALYAPDGTALIEDGPGDHPHQRGIWWAWMKVQTDGKSVADGWYMKGLSYFVREKRFLGDPQGGGTLTVDVDWMVNSGPELVYVARETTRITVRPLTAGSRRVEFDTIITSRVDALGLGGSDDDRGFGGFSMRLVEPEQLTFASGGKPIAPGGAAVDAGPSMGFAWRGGSNTPAWTVGLACKANGQAVTRWMLYNERSMQNCVFPGRAPLVLRKDQTLRLQETLVIRPASRKKTP</sequence>
<keyword evidence="1" id="KW-0732">Signal</keyword>
<dbReference type="RefSeq" id="WP_004622983.1">
    <property type="nucleotide sequence ID" value="NZ_APMP01000030.1"/>
</dbReference>
<evidence type="ECO:0000256" key="1">
    <source>
        <dbReference type="SAM" id="SignalP"/>
    </source>
</evidence>
<evidence type="ECO:0008006" key="4">
    <source>
        <dbReference type="Google" id="ProtNLM"/>
    </source>
</evidence>
<protein>
    <recommendedName>
        <fullName evidence="4">Methane oxygenase PmoA</fullName>
    </recommendedName>
</protein>
<dbReference type="eggNOG" id="ENOG502Z9UH">
    <property type="taxonomic scope" value="Bacteria"/>
</dbReference>
<dbReference type="Proteomes" id="UP000013063">
    <property type="component" value="Unassembled WGS sequence"/>
</dbReference>
<dbReference type="EMBL" id="APMP01000030">
    <property type="protein sequence ID" value="ENZ80558.1"/>
    <property type="molecule type" value="Genomic_DNA"/>
</dbReference>
<reference evidence="2 3" key="1">
    <citation type="journal article" date="2013" name="Genome Announc.">
        <title>Draft Genome Sequence for Caulobacter sp. Strain OR37, a Bacterium Tolerant to Heavy Metals.</title>
        <authorList>
            <person name="Utturkar S.M."/>
            <person name="Bollmann A."/>
            <person name="Brzoska R.M."/>
            <person name="Klingeman D.M."/>
            <person name="Epstein S.E."/>
            <person name="Palumbo A.V."/>
            <person name="Brown S.D."/>
        </authorList>
    </citation>
    <scope>NUCLEOTIDE SEQUENCE [LARGE SCALE GENOMIC DNA]</scope>
    <source>
        <strain evidence="2 3">OR37</strain>
    </source>
</reference>
<proteinExistence type="predicted"/>
<dbReference type="AlphaFoldDB" id="R0E4P4"/>
<organism evidence="2 3">
    <name type="scientific">Caulobacter vibrioides OR37</name>
    <dbReference type="NCBI Taxonomy" id="1292034"/>
    <lineage>
        <taxon>Bacteria</taxon>
        <taxon>Pseudomonadati</taxon>
        <taxon>Pseudomonadota</taxon>
        <taxon>Alphaproteobacteria</taxon>
        <taxon>Caulobacterales</taxon>
        <taxon>Caulobacteraceae</taxon>
        <taxon>Caulobacter</taxon>
    </lineage>
</organism>
<dbReference type="InterPro" id="IPR029475">
    <property type="entry name" value="DUF6807"/>
</dbReference>
<feature type="chain" id="PRO_5004340814" description="Methane oxygenase PmoA" evidence="1">
    <location>
        <begin position="21"/>
        <end position="301"/>
    </location>
</feature>
<dbReference type="PATRIC" id="fig|1292034.3.peg.3555"/>